<dbReference type="STRING" id="756272.Plabr_4081"/>
<dbReference type="OrthoDB" id="211605at2"/>
<dbReference type="RefSeq" id="WP_013630375.1">
    <property type="nucleotide sequence ID" value="NC_015174.1"/>
</dbReference>
<name>F0SGQ3_RUBBR</name>
<evidence type="ECO:0000313" key="2">
    <source>
        <dbReference type="Proteomes" id="UP000006860"/>
    </source>
</evidence>
<dbReference type="KEGG" id="pbs:Plabr_4081"/>
<evidence type="ECO:0000313" key="1">
    <source>
        <dbReference type="EMBL" id="ADY61658.1"/>
    </source>
</evidence>
<dbReference type="GO" id="GO:0016853">
    <property type="term" value="F:isomerase activity"/>
    <property type="evidence" value="ECO:0007669"/>
    <property type="project" value="InterPro"/>
</dbReference>
<dbReference type="eggNOG" id="ENOG502ZNSI">
    <property type="taxonomic scope" value="Bacteria"/>
</dbReference>
<dbReference type="HOGENOM" id="CLU_1239378_0_0_0"/>
<dbReference type="Gene3D" id="3.40.1400.10">
    <property type="entry name" value="Sugar-phosphate isomerase, RpiB/LacA/LacB"/>
    <property type="match status" value="1"/>
</dbReference>
<dbReference type="EMBL" id="CP002546">
    <property type="protein sequence ID" value="ADY61658.1"/>
    <property type="molecule type" value="Genomic_DNA"/>
</dbReference>
<sequence>MNIAEIDIEQIVQQVLRQLEPAAAPAASVACSQPAKPTTTATLTERVITADLLAAHAQAGQQVQLTGNALVTPAARDYAREKQLTLISAAPEAAGSVKTAGAKWLLLTVDESSACQGAITAVKKQTSVRLQAERGDTAKDAAETSARELNRGGADGVVILCDKIATAACYANRHENIRAVPLAHAADLSLVDELDANVICVSHQGPSFADYLRIFRRLWTQGS</sequence>
<dbReference type="InterPro" id="IPR036569">
    <property type="entry name" value="RpiB_LacA_LacB_sf"/>
</dbReference>
<dbReference type="Proteomes" id="UP000006860">
    <property type="component" value="Chromosome"/>
</dbReference>
<accession>F0SGQ3</accession>
<dbReference type="AlphaFoldDB" id="F0SGQ3"/>
<gene>
    <name evidence="1" type="ordered locus">Plabr_4081</name>
</gene>
<protein>
    <submittedName>
        <fullName evidence="1">Uncharacterized protein</fullName>
    </submittedName>
</protein>
<organism evidence="1 2">
    <name type="scientific">Rubinisphaera brasiliensis (strain ATCC 49424 / DSM 5305 / JCM 21570 / IAM 15109 / NBRC 103401 / IFAM 1448)</name>
    <name type="common">Planctomyces brasiliensis</name>
    <dbReference type="NCBI Taxonomy" id="756272"/>
    <lineage>
        <taxon>Bacteria</taxon>
        <taxon>Pseudomonadati</taxon>
        <taxon>Planctomycetota</taxon>
        <taxon>Planctomycetia</taxon>
        <taxon>Planctomycetales</taxon>
        <taxon>Planctomycetaceae</taxon>
        <taxon>Rubinisphaera</taxon>
    </lineage>
</organism>
<keyword evidence="2" id="KW-1185">Reference proteome</keyword>
<dbReference type="GO" id="GO:0005975">
    <property type="term" value="P:carbohydrate metabolic process"/>
    <property type="evidence" value="ECO:0007669"/>
    <property type="project" value="InterPro"/>
</dbReference>
<reference evidence="2" key="1">
    <citation type="submission" date="2011-02" db="EMBL/GenBank/DDBJ databases">
        <title>The complete genome of Planctomyces brasiliensis DSM 5305.</title>
        <authorList>
            <person name="Lucas S."/>
            <person name="Copeland A."/>
            <person name="Lapidus A."/>
            <person name="Bruce D."/>
            <person name="Goodwin L."/>
            <person name="Pitluck S."/>
            <person name="Kyrpides N."/>
            <person name="Mavromatis K."/>
            <person name="Pagani I."/>
            <person name="Ivanova N."/>
            <person name="Ovchinnikova G."/>
            <person name="Lu M."/>
            <person name="Detter J.C."/>
            <person name="Han C."/>
            <person name="Land M."/>
            <person name="Hauser L."/>
            <person name="Markowitz V."/>
            <person name="Cheng J.-F."/>
            <person name="Hugenholtz P."/>
            <person name="Woyke T."/>
            <person name="Wu D."/>
            <person name="Tindall B."/>
            <person name="Pomrenke H.G."/>
            <person name="Brambilla E."/>
            <person name="Klenk H.-P."/>
            <person name="Eisen J.A."/>
        </authorList>
    </citation>
    <scope>NUCLEOTIDE SEQUENCE [LARGE SCALE GENOMIC DNA]</scope>
    <source>
        <strain evidence="2">ATCC 49424 / DSM 5305 / JCM 21570 / NBRC 103401 / IFAM 1448</strain>
    </source>
</reference>
<proteinExistence type="predicted"/>